<reference evidence="1 2" key="1">
    <citation type="submission" date="2021-01" db="EMBL/GenBank/DDBJ databases">
        <title>Whole genome shotgun sequence of Actinoplanes deccanensis NBRC 13994.</title>
        <authorList>
            <person name="Komaki H."/>
            <person name="Tamura T."/>
        </authorList>
    </citation>
    <scope>NUCLEOTIDE SEQUENCE [LARGE SCALE GENOMIC DNA]</scope>
    <source>
        <strain evidence="1 2">NBRC 13994</strain>
    </source>
</reference>
<evidence type="ECO:0000313" key="1">
    <source>
        <dbReference type="EMBL" id="GID74523.1"/>
    </source>
</evidence>
<protein>
    <submittedName>
        <fullName evidence="1">Uncharacterized protein</fullName>
    </submittedName>
</protein>
<dbReference type="EMBL" id="BOMI01000061">
    <property type="protein sequence ID" value="GID74523.1"/>
    <property type="molecule type" value="Genomic_DNA"/>
</dbReference>
<keyword evidence="2" id="KW-1185">Reference proteome</keyword>
<sequence>MLCLGGSSAAIPRNGMFRSLRALREPVVSAERIVPFRRQREEAVIAGDGVGRAVAVAAGGGADALTAVAAEASPTRSGRGCRTRFSSAARGVATVALQTFPQISRTAAVDGCPAASPG</sequence>
<comment type="caution">
    <text evidence="1">The sequence shown here is derived from an EMBL/GenBank/DDBJ whole genome shotgun (WGS) entry which is preliminary data.</text>
</comment>
<gene>
    <name evidence="1" type="ORF">Ade02nite_31640</name>
</gene>
<evidence type="ECO:0000313" key="2">
    <source>
        <dbReference type="Proteomes" id="UP000609879"/>
    </source>
</evidence>
<accession>A0ABQ3Y3I1</accession>
<organism evidence="1 2">
    <name type="scientific">Paractinoplanes deccanensis</name>
    <dbReference type="NCBI Taxonomy" id="113561"/>
    <lineage>
        <taxon>Bacteria</taxon>
        <taxon>Bacillati</taxon>
        <taxon>Actinomycetota</taxon>
        <taxon>Actinomycetes</taxon>
        <taxon>Micromonosporales</taxon>
        <taxon>Micromonosporaceae</taxon>
        <taxon>Paractinoplanes</taxon>
    </lineage>
</organism>
<proteinExistence type="predicted"/>
<dbReference type="Proteomes" id="UP000609879">
    <property type="component" value="Unassembled WGS sequence"/>
</dbReference>
<name>A0ABQ3Y3I1_9ACTN</name>